<dbReference type="PIRSF" id="PIRSF000948">
    <property type="entry name" value="Sphingomy_PDE"/>
    <property type="match status" value="1"/>
</dbReference>
<comment type="cofactor">
    <cofactor evidence="12">
        <name>Zn(2+)</name>
        <dbReference type="ChEBI" id="CHEBI:29105"/>
    </cofactor>
    <text evidence="12">Binds 2 Zn(2+) ions per subunit.</text>
</comment>
<dbReference type="GO" id="GO:0016798">
    <property type="term" value="F:hydrolase activity, acting on glycosyl bonds"/>
    <property type="evidence" value="ECO:0007669"/>
    <property type="project" value="UniProtKB-KW"/>
</dbReference>
<keyword evidence="10 11" id="KW-0326">Glycosidase</keyword>
<evidence type="ECO:0000256" key="13">
    <source>
        <dbReference type="PIRSR" id="PIRSR000948-2"/>
    </source>
</evidence>
<feature type="disulfide bond" evidence="13">
    <location>
        <begin position="198"/>
        <end position="203"/>
    </location>
</feature>
<evidence type="ECO:0000256" key="3">
    <source>
        <dbReference type="ARBA" id="ARBA00022525"/>
    </source>
</evidence>
<reference evidence="16" key="1">
    <citation type="journal article" date="2020" name="Fungal Divers.">
        <title>Resolving the Mortierellaceae phylogeny through synthesis of multi-gene phylogenetics and phylogenomics.</title>
        <authorList>
            <person name="Vandepol N."/>
            <person name="Liber J."/>
            <person name="Desiro A."/>
            <person name="Na H."/>
            <person name="Kennedy M."/>
            <person name="Barry K."/>
            <person name="Grigoriev I.V."/>
            <person name="Miller A.N."/>
            <person name="O'Donnell K."/>
            <person name="Stajich J.E."/>
            <person name="Bonito G."/>
        </authorList>
    </citation>
    <scope>NUCLEOTIDE SEQUENCE</scope>
    <source>
        <strain evidence="16">NRRL 28262</strain>
    </source>
</reference>
<feature type="chain" id="PRO_5042046838" description="Sphingomyelin phosphodiesterase" evidence="14">
    <location>
        <begin position="22"/>
        <end position="652"/>
    </location>
</feature>
<evidence type="ECO:0000256" key="1">
    <source>
        <dbReference type="ARBA" id="ARBA00004613"/>
    </source>
</evidence>
<dbReference type="CDD" id="cd00842">
    <property type="entry name" value="MPP_ASMase"/>
    <property type="match status" value="1"/>
</dbReference>
<dbReference type="InterPro" id="IPR011160">
    <property type="entry name" value="Sphingomy_PDE"/>
</dbReference>
<evidence type="ECO:0000259" key="15">
    <source>
        <dbReference type="PROSITE" id="PS50015"/>
    </source>
</evidence>
<dbReference type="SUPFAM" id="SSF56300">
    <property type="entry name" value="Metallo-dependent phosphatases"/>
    <property type="match status" value="1"/>
</dbReference>
<dbReference type="GO" id="GO:0046872">
    <property type="term" value="F:metal ion binding"/>
    <property type="evidence" value="ECO:0007669"/>
    <property type="project" value="UniProtKB-KW"/>
</dbReference>
<feature type="binding site" evidence="12">
    <location>
        <position position="399"/>
    </location>
    <ligand>
        <name>Zn(2+)</name>
        <dbReference type="ChEBI" id="CHEBI:29105"/>
        <label>2</label>
    </ligand>
</feature>
<feature type="binding site" evidence="12">
    <location>
        <position position="434"/>
    </location>
    <ligand>
        <name>Zn(2+)</name>
        <dbReference type="ChEBI" id="CHEBI:29105"/>
        <label>2</label>
    </ligand>
</feature>
<dbReference type="PROSITE" id="PS50015">
    <property type="entry name" value="SAP_B"/>
    <property type="match status" value="1"/>
</dbReference>
<feature type="signal peptide" evidence="14">
    <location>
        <begin position="1"/>
        <end position="21"/>
    </location>
</feature>
<keyword evidence="5 14" id="KW-0732">Signal</keyword>
<keyword evidence="3" id="KW-0964">Secreted</keyword>
<dbReference type="PANTHER" id="PTHR10340:SF34">
    <property type="entry name" value="SPHINGOMYELIN PHOSPHODIESTERASE"/>
    <property type="match status" value="1"/>
</dbReference>
<evidence type="ECO:0000256" key="12">
    <source>
        <dbReference type="PIRSR" id="PIRSR000948-1"/>
    </source>
</evidence>
<dbReference type="GO" id="GO:0004767">
    <property type="term" value="F:sphingomyelin phosphodiesterase activity"/>
    <property type="evidence" value="ECO:0007669"/>
    <property type="project" value="UniProtKB-UniRule"/>
</dbReference>
<dbReference type="GO" id="GO:0005615">
    <property type="term" value="C:extracellular space"/>
    <property type="evidence" value="ECO:0007669"/>
    <property type="project" value="TreeGrafter"/>
</dbReference>
<feature type="binding site" evidence="12">
    <location>
        <position position="185"/>
    </location>
    <ligand>
        <name>Zn(2+)</name>
        <dbReference type="ChEBI" id="CHEBI:29105"/>
        <label>1</label>
    </ligand>
</feature>
<gene>
    <name evidence="16" type="ORF">BGZ95_002801</name>
</gene>
<dbReference type="PANTHER" id="PTHR10340">
    <property type="entry name" value="SPHINGOMYELIN PHOSPHODIESTERASE"/>
    <property type="match status" value="1"/>
</dbReference>
<proteinExistence type="inferred from homology"/>
<dbReference type="GO" id="GO:0006685">
    <property type="term" value="P:sphingomyelin catabolic process"/>
    <property type="evidence" value="ECO:0007669"/>
    <property type="project" value="UniProtKB-UniRule"/>
</dbReference>
<feature type="disulfide bond" evidence="13">
    <location>
        <begin position="204"/>
        <end position="226"/>
    </location>
</feature>
<evidence type="ECO:0000256" key="9">
    <source>
        <dbReference type="ARBA" id="ARBA00023180"/>
    </source>
</evidence>
<keyword evidence="7 12" id="KW-0862">Zinc</keyword>
<feature type="binding site" evidence="12">
    <location>
        <position position="254"/>
    </location>
    <ligand>
        <name>Zn(2+)</name>
        <dbReference type="ChEBI" id="CHEBI:29105"/>
        <label>2</label>
    </ligand>
</feature>
<comment type="caution">
    <text evidence="16">The sequence shown here is derived from an EMBL/GenBank/DDBJ whole genome shotgun (WGS) entry which is preliminary data.</text>
</comment>
<feature type="disulfide bond" evidence="13">
    <location>
        <begin position="70"/>
        <end position="146"/>
    </location>
</feature>
<dbReference type="Proteomes" id="UP001194580">
    <property type="component" value="Unassembled WGS sequence"/>
</dbReference>
<dbReference type="AlphaFoldDB" id="A0AAD4DIB3"/>
<feature type="domain" description="Saposin B-type" evidence="15">
    <location>
        <begin position="66"/>
        <end position="150"/>
    </location>
</feature>
<dbReference type="SUPFAM" id="SSF47862">
    <property type="entry name" value="Saposin"/>
    <property type="match status" value="1"/>
</dbReference>
<dbReference type="Pfam" id="PF00149">
    <property type="entry name" value="Metallophos"/>
    <property type="match status" value="1"/>
</dbReference>
<dbReference type="GO" id="GO:0016020">
    <property type="term" value="C:membrane"/>
    <property type="evidence" value="ECO:0007669"/>
    <property type="project" value="GOC"/>
</dbReference>
<dbReference type="EMBL" id="JAAAIL010000161">
    <property type="protein sequence ID" value="KAG0278913.1"/>
    <property type="molecule type" value="Genomic_DNA"/>
</dbReference>
<evidence type="ECO:0000313" key="16">
    <source>
        <dbReference type="EMBL" id="KAG0278913.1"/>
    </source>
</evidence>
<feature type="binding site" evidence="12">
    <location>
        <position position="292"/>
    </location>
    <ligand>
        <name>Zn(2+)</name>
        <dbReference type="ChEBI" id="CHEBI:29105"/>
        <label>2</label>
    </ligand>
</feature>
<dbReference type="InterPro" id="IPR008139">
    <property type="entry name" value="SaposinB_dom"/>
</dbReference>
<sequence length="652" mass="70774">MRLGVTTVILSLALATTTTLAAPAATPIAPVASSPILASTPSHLNHFQKRNWVTDKLKELLQEALQTMECGACVAALVGVKDVAYIKKSWVLDSINSLCPELSKEPADVCSGLINAQGPVLLDSLLKADLTGGDGKEICFQVLGVCPSPAVSSGTLTFPKPRPANPTVRAASGTHVDILHLSDWHVDEQYVAGSEAACNRPLCCRKYPDSPATANRSASTWGDYNCDSPVKLGQSLLKYVPTIAQPSFAILTGDVPPHDVWSETQDTVVGEEANAYGIMASLGATIYPTIGNHESGPPNLFPTKASGGDASWLYNSLASAWSRWLPSDATNSVKNFGAYTVSPSPGFRIISLNTNFCYTMNFYLYAATKDYDPNGELAWLITQLQAAEDAGERVWIIGHVGPSQTDCIQNWSALYYQVVQRYSPHVIAEQFFGHTHYDEFALFYNSATKNAQSAVSTAWIGPSVTPYTDLNPGFRIYKVDTGSWNVYDAETYISNLDQAKTWDASGSSPNWHLEYSARQTYGSFAPLTADQPLSASWWHTLTTVFESNPAAFQQYWTFRGKSANRIPACTDGSACPKEMICDLRAGKSSDACSPISFALKARSDKSSEAEADAMAMNNRMAEAMDPSGLHSFYKRAPLKPWNKKLCGTINKH</sequence>
<keyword evidence="6 11" id="KW-0378">Hydrolase</keyword>
<dbReference type="InterPro" id="IPR004843">
    <property type="entry name" value="Calcineurin-like_PHP"/>
</dbReference>
<evidence type="ECO:0000256" key="6">
    <source>
        <dbReference type="ARBA" id="ARBA00022801"/>
    </source>
</evidence>
<dbReference type="InterPro" id="IPR011001">
    <property type="entry name" value="Saposin-like"/>
</dbReference>
<dbReference type="InterPro" id="IPR029052">
    <property type="entry name" value="Metallo-depent_PP-like"/>
</dbReference>
<dbReference type="InterPro" id="IPR041805">
    <property type="entry name" value="ASMase/PPN1_MPP"/>
</dbReference>
<evidence type="ECO:0000256" key="2">
    <source>
        <dbReference type="ARBA" id="ARBA00008234"/>
    </source>
</evidence>
<evidence type="ECO:0000313" key="17">
    <source>
        <dbReference type="Proteomes" id="UP001194580"/>
    </source>
</evidence>
<name>A0AAD4DIB3_9FUNG</name>
<keyword evidence="17" id="KW-1185">Reference proteome</keyword>
<evidence type="ECO:0000256" key="7">
    <source>
        <dbReference type="ARBA" id="ARBA00022833"/>
    </source>
</evidence>
<comment type="similarity">
    <text evidence="2 11">Belongs to the acid sphingomyelinase family.</text>
</comment>
<accession>A0AAD4DIB3</accession>
<evidence type="ECO:0000256" key="14">
    <source>
        <dbReference type="SAM" id="SignalP"/>
    </source>
</evidence>
<comment type="subcellular location">
    <subcellularLocation>
        <location evidence="1">Secreted</location>
    </subcellularLocation>
</comment>
<keyword evidence="8 13" id="KW-1015">Disulfide bond</keyword>
<protein>
    <recommendedName>
        <fullName evidence="11">Sphingomyelin phosphodiesterase</fullName>
    </recommendedName>
</protein>
<comment type="function">
    <text evidence="11">Converts sphingomyelin to ceramide.</text>
</comment>
<keyword evidence="9" id="KW-0325">Glycoprotein</keyword>
<evidence type="ECO:0000256" key="5">
    <source>
        <dbReference type="ARBA" id="ARBA00022729"/>
    </source>
</evidence>
<dbReference type="Gene3D" id="3.60.21.10">
    <property type="match status" value="1"/>
</dbReference>
<organism evidence="16 17">
    <name type="scientific">Linnemannia exigua</name>
    <dbReference type="NCBI Taxonomy" id="604196"/>
    <lineage>
        <taxon>Eukaryota</taxon>
        <taxon>Fungi</taxon>
        <taxon>Fungi incertae sedis</taxon>
        <taxon>Mucoromycota</taxon>
        <taxon>Mortierellomycotina</taxon>
        <taxon>Mortierellomycetes</taxon>
        <taxon>Mortierellales</taxon>
        <taxon>Mortierellaceae</taxon>
        <taxon>Linnemannia</taxon>
    </lineage>
</organism>
<feature type="binding site" evidence="12">
    <location>
        <position position="183"/>
    </location>
    <ligand>
        <name>Zn(2+)</name>
        <dbReference type="ChEBI" id="CHEBI:29105"/>
        <label>1</label>
    </ligand>
</feature>
<evidence type="ECO:0000256" key="10">
    <source>
        <dbReference type="ARBA" id="ARBA00023295"/>
    </source>
</evidence>
<feature type="binding site" evidence="12">
    <location>
        <position position="436"/>
    </location>
    <ligand>
        <name>Zn(2+)</name>
        <dbReference type="ChEBI" id="CHEBI:29105"/>
        <label>1</label>
    </ligand>
</feature>
<evidence type="ECO:0000256" key="11">
    <source>
        <dbReference type="PIRNR" id="PIRNR000948"/>
    </source>
</evidence>
<evidence type="ECO:0000256" key="8">
    <source>
        <dbReference type="ARBA" id="ARBA00023157"/>
    </source>
</evidence>
<evidence type="ECO:0000256" key="4">
    <source>
        <dbReference type="ARBA" id="ARBA00022723"/>
    </source>
</evidence>
<feature type="binding site" evidence="12">
    <location>
        <position position="254"/>
    </location>
    <ligand>
        <name>Zn(2+)</name>
        <dbReference type="ChEBI" id="CHEBI:29105"/>
        <label>1</label>
    </ligand>
</feature>
<keyword evidence="4 12" id="KW-0479">Metal-binding</keyword>
<feature type="disulfide bond" evidence="13">
    <location>
        <begin position="357"/>
        <end position="407"/>
    </location>
</feature>
<feature type="disulfide bond" evidence="13">
    <location>
        <begin position="99"/>
        <end position="110"/>
    </location>
</feature>